<dbReference type="InterPro" id="IPR021313">
    <property type="entry name" value="DUF2909"/>
</dbReference>
<dbReference type="STRING" id="1475481.GCA_000953855_00635"/>
<evidence type="ECO:0000256" key="1">
    <source>
        <dbReference type="SAM" id="Phobius"/>
    </source>
</evidence>
<keyword evidence="1" id="KW-1133">Transmembrane helix</keyword>
<protein>
    <recommendedName>
        <fullName evidence="5">Twin transmembrane helix small protein</fullName>
    </recommendedName>
</protein>
<dbReference type="HOGENOM" id="CLU_162755_0_1_6"/>
<reference evidence="2" key="1">
    <citation type="submission" date="2015-03" db="EMBL/GenBank/DDBJ databases">
        <title>Draft genome sequence of Mizugakiibacter sediminis skMP5.</title>
        <authorList>
            <person name="Watanabe T."/>
            <person name="Kojima H."/>
            <person name="Fukui M."/>
        </authorList>
    </citation>
    <scope>NUCLEOTIDE SEQUENCE</scope>
    <source>
        <strain evidence="2">SkMP5</strain>
    </source>
</reference>
<dbReference type="EMBL" id="DF970159">
    <property type="protein sequence ID" value="GAP65336.1"/>
    <property type="molecule type" value="Genomic_DNA"/>
</dbReference>
<dbReference type="Proteomes" id="UP000253740">
    <property type="component" value="Unassembled WGS sequence"/>
</dbReference>
<dbReference type="Pfam" id="PF11137">
    <property type="entry name" value="DUF2909"/>
    <property type="match status" value="1"/>
</dbReference>
<reference evidence="3" key="2">
    <citation type="submission" date="2015-08" db="EMBL/GenBank/DDBJ databases">
        <title>Complete DNA Sequence of Pseudomonas syringae pv. actinidiae, the Causal Agent of Kiwifruit Canker Disease.</title>
        <authorList>
            <person name="Rikkerink E.H.A."/>
            <person name="Fineran P.C."/>
        </authorList>
    </citation>
    <scope>NUCLEOTIDE SEQUENCE</scope>
    <source>
        <strain evidence="3">SkMP5</strain>
    </source>
</reference>
<dbReference type="OrthoDB" id="7066027at2"/>
<dbReference type="AlphaFoldDB" id="A0A0K8QKY4"/>
<name>A0A0K8QKY4_9GAMM</name>
<evidence type="ECO:0008006" key="5">
    <source>
        <dbReference type="Google" id="ProtNLM"/>
    </source>
</evidence>
<dbReference type="NCBIfam" id="NF033233">
    <property type="entry name" value="twin_helix"/>
    <property type="match status" value="1"/>
</dbReference>
<sequence>MATLYKYALVVLLLVVLFNLGQALYFMMTDRGQTKRTVWALTRRIGLSLLLILMVIIGIWAGWLRPHDIGG</sequence>
<evidence type="ECO:0000313" key="3">
    <source>
        <dbReference type="EMBL" id="GAP65336.1"/>
    </source>
</evidence>
<keyword evidence="4" id="KW-1185">Reference proteome</keyword>
<feature type="transmembrane region" description="Helical" evidence="1">
    <location>
        <begin position="47"/>
        <end position="64"/>
    </location>
</feature>
<keyword evidence="1" id="KW-0812">Transmembrane</keyword>
<keyword evidence="1" id="KW-0472">Membrane</keyword>
<dbReference type="EMBL" id="DF952381">
    <property type="protein sequence ID" value="GAN45540.1"/>
    <property type="molecule type" value="Genomic_DNA"/>
</dbReference>
<accession>A0A0K8QKY4</accession>
<dbReference type="RefSeq" id="WP_062535015.1">
    <property type="nucleotide sequence ID" value="NZ_DF970159.1"/>
</dbReference>
<proteinExistence type="predicted"/>
<evidence type="ECO:0000313" key="2">
    <source>
        <dbReference type="EMBL" id="GAN45540.1"/>
    </source>
</evidence>
<evidence type="ECO:0000313" key="4">
    <source>
        <dbReference type="Proteomes" id="UP000253740"/>
    </source>
</evidence>
<organism evidence="3">
    <name type="scientific">Mizugakiibacter sediminis</name>
    <dbReference type="NCBI Taxonomy" id="1475481"/>
    <lineage>
        <taxon>Bacteria</taxon>
        <taxon>Pseudomonadati</taxon>
        <taxon>Pseudomonadota</taxon>
        <taxon>Gammaproteobacteria</taxon>
        <taxon>Lysobacterales</taxon>
        <taxon>Rhodanobacteraceae</taxon>
        <taxon>Mizugakiibacter</taxon>
    </lineage>
</organism>
<gene>
    <name evidence="2" type="ORF">MBSD_2089</name>
    <name evidence="3" type="ORF">MBSD_n0625</name>
</gene>